<dbReference type="RefSeq" id="WP_133225037.1">
    <property type="nucleotide sequence ID" value="NZ_SMRT01000001.1"/>
</dbReference>
<protein>
    <submittedName>
        <fullName evidence="4">Metallophosphoesterase</fullName>
    </submittedName>
</protein>
<dbReference type="AlphaFoldDB" id="A0A4R5KYV2"/>
<accession>A0A4R5KYV2</accession>
<dbReference type="InterPro" id="IPR029052">
    <property type="entry name" value="Metallo-depent_PP-like"/>
</dbReference>
<evidence type="ECO:0000256" key="2">
    <source>
        <dbReference type="ARBA" id="ARBA00022801"/>
    </source>
</evidence>
<dbReference type="PANTHER" id="PTHR31302">
    <property type="entry name" value="TRANSMEMBRANE PROTEIN WITH METALLOPHOSPHOESTERASE DOMAIN-RELATED"/>
    <property type="match status" value="1"/>
</dbReference>
<dbReference type="GO" id="GO:0008758">
    <property type="term" value="F:UDP-2,3-diacylglucosamine hydrolase activity"/>
    <property type="evidence" value="ECO:0007669"/>
    <property type="project" value="TreeGrafter"/>
</dbReference>
<dbReference type="GO" id="GO:0046872">
    <property type="term" value="F:metal ion binding"/>
    <property type="evidence" value="ECO:0007669"/>
    <property type="project" value="UniProtKB-KW"/>
</dbReference>
<evidence type="ECO:0000313" key="5">
    <source>
        <dbReference type="Proteomes" id="UP000295636"/>
    </source>
</evidence>
<comment type="caution">
    <text evidence="4">The sequence shown here is derived from an EMBL/GenBank/DDBJ whole genome shotgun (WGS) entry which is preliminary data.</text>
</comment>
<keyword evidence="1" id="KW-0479">Metal-binding</keyword>
<dbReference type="InterPro" id="IPR051158">
    <property type="entry name" value="Metallophosphoesterase_sf"/>
</dbReference>
<keyword evidence="5" id="KW-1185">Reference proteome</keyword>
<gene>
    <name evidence="4" type="ORF">E1757_01405</name>
</gene>
<evidence type="ECO:0000259" key="3">
    <source>
        <dbReference type="Pfam" id="PF00149"/>
    </source>
</evidence>
<proteinExistence type="predicted"/>
<dbReference type="OrthoDB" id="9780884at2"/>
<feature type="domain" description="Calcineurin-like phosphoesterase" evidence="3">
    <location>
        <begin position="38"/>
        <end position="192"/>
    </location>
</feature>
<sequence>MVWVYALLTLLLLYILLILPTQWLKIERVRYPLGINRKIVQISDLHAEKLRISPERLLSIIEREKPDFIAITGDFTRNDRHLRRVEPYLKAISISAVPAYAVLGNHDYRMRKITKLLQLLKSYRIPVLRNEMLPLDGFQLVGIDDFCSGKSQVNRSFQQVDPSKPVIVLTHDPNVVPHIRKPFHYLMAGHLHGKQFNIPFFFKIKYKGELPAKGIYKGFHKGDYGAFYISKGIGQAGINARLFVRSEITVHSL</sequence>
<evidence type="ECO:0000313" key="4">
    <source>
        <dbReference type="EMBL" id="TDG00328.1"/>
    </source>
</evidence>
<dbReference type="Gene3D" id="3.60.21.10">
    <property type="match status" value="1"/>
</dbReference>
<dbReference type="GO" id="GO:0009245">
    <property type="term" value="P:lipid A biosynthetic process"/>
    <property type="evidence" value="ECO:0007669"/>
    <property type="project" value="TreeGrafter"/>
</dbReference>
<dbReference type="GO" id="GO:0016020">
    <property type="term" value="C:membrane"/>
    <property type="evidence" value="ECO:0007669"/>
    <property type="project" value="GOC"/>
</dbReference>
<organism evidence="4 5">
    <name type="scientific">Paenibacillus piri</name>
    <dbReference type="NCBI Taxonomy" id="2547395"/>
    <lineage>
        <taxon>Bacteria</taxon>
        <taxon>Bacillati</taxon>
        <taxon>Bacillota</taxon>
        <taxon>Bacilli</taxon>
        <taxon>Bacillales</taxon>
        <taxon>Paenibacillaceae</taxon>
        <taxon>Paenibacillus</taxon>
    </lineage>
</organism>
<reference evidence="4 5" key="1">
    <citation type="submission" date="2019-03" db="EMBL/GenBank/DDBJ databases">
        <title>This is whole genome sequence of Paenibacillus sp MS74 strain.</title>
        <authorList>
            <person name="Trinh H.N."/>
        </authorList>
    </citation>
    <scope>NUCLEOTIDE SEQUENCE [LARGE SCALE GENOMIC DNA]</scope>
    <source>
        <strain evidence="4 5">MS74</strain>
    </source>
</reference>
<dbReference type="EMBL" id="SMRT01000001">
    <property type="protein sequence ID" value="TDG00328.1"/>
    <property type="molecule type" value="Genomic_DNA"/>
</dbReference>
<dbReference type="PANTHER" id="PTHR31302:SF31">
    <property type="entry name" value="PHOSPHODIESTERASE YAEI"/>
    <property type="match status" value="1"/>
</dbReference>
<dbReference type="Pfam" id="PF00149">
    <property type="entry name" value="Metallophos"/>
    <property type="match status" value="1"/>
</dbReference>
<evidence type="ECO:0000256" key="1">
    <source>
        <dbReference type="ARBA" id="ARBA00022723"/>
    </source>
</evidence>
<dbReference type="InterPro" id="IPR004843">
    <property type="entry name" value="Calcineurin-like_PHP"/>
</dbReference>
<keyword evidence="2" id="KW-0378">Hydrolase</keyword>
<dbReference type="Proteomes" id="UP000295636">
    <property type="component" value="Unassembled WGS sequence"/>
</dbReference>
<name>A0A4R5KYV2_9BACL</name>
<dbReference type="SUPFAM" id="SSF56300">
    <property type="entry name" value="Metallo-dependent phosphatases"/>
    <property type="match status" value="1"/>
</dbReference>